<gene>
    <name evidence="2" type="ORF">UFOPK3752_01226</name>
    <name evidence="3" type="ORF">UFOPK4150_02187</name>
</gene>
<dbReference type="Gene3D" id="1.10.12.10">
    <property type="entry name" value="Lyase 2-enoyl-coa Hydratase, Chain A, domain 2"/>
    <property type="match status" value="1"/>
</dbReference>
<dbReference type="EMBL" id="CAFBPU010000067">
    <property type="protein sequence ID" value="CAB5039508.1"/>
    <property type="molecule type" value="Genomic_DNA"/>
</dbReference>
<evidence type="ECO:0000256" key="1">
    <source>
        <dbReference type="ARBA" id="ARBA00005254"/>
    </source>
</evidence>
<reference evidence="2" key="1">
    <citation type="submission" date="2020-05" db="EMBL/GenBank/DDBJ databases">
        <authorList>
            <person name="Chiriac C."/>
            <person name="Salcher M."/>
            <person name="Ghai R."/>
            <person name="Kavagutti S V."/>
        </authorList>
    </citation>
    <scope>NUCLEOTIDE SEQUENCE</scope>
</reference>
<dbReference type="SUPFAM" id="SSF52096">
    <property type="entry name" value="ClpP/crotonase"/>
    <property type="match status" value="1"/>
</dbReference>
<name>A0A6J7JLY5_9ZZZZ</name>
<sequence>MSATSHDEPPILTTLDAGVLRVQFNRPKARNAINWEVRRGLRTILDDAARDVAVRAVVLAGDDRAFCSGGDVKEMGNGTTDTAAKLTMAKDLGQLIAEMEKPVVAEVRGYASGAGFGLAMACDFVLIDDTAIFQSVFIARGLVPDFGTTYWLARQVGLHRAKEIILTGRSVMAQEAFDLGIAARLWNAAEFREQADAFVASLATAPTFAMGLTKRMLNVTFETDFGAAMDSERLSQLLASTSQEHLAYLASVREAGSARGVLPKP</sequence>
<dbReference type="InterPro" id="IPR014748">
    <property type="entry name" value="Enoyl-CoA_hydra_C"/>
</dbReference>
<dbReference type="EMBL" id="CAFBND010000044">
    <property type="protein sequence ID" value="CAB4943769.1"/>
    <property type="molecule type" value="Genomic_DNA"/>
</dbReference>
<dbReference type="Gene3D" id="3.90.226.10">
    <property type="entry name" value="2-enoyl-CoA Hydratase, Chain A, domain 1"/>
    <property type="match status" value="1"/>
</dbReference>
<evidence type="ECO:0000313" key="2">
    <source>
        <dbReference type="EMBL" id="CAB4943769.1"/>
    </source>
</evidence>
<dbReference type="GO" id="GO:0003824">
    <property type="term" value="F:catalytic activity"/>
    <property type="evidence" value="ECO:0007669"/>
    <property type="project" value="InterPro"/>
</dbReference>
<dbReference type="InterPro" id="IPR029045">
    <property type="entry name" value="ClpP/crotonase-like_dom_sf"/>
</dbReference>
<proteinExistence type="inferred from homology"/>
<dbReference type="PANTHER" id="PTHR43802">
    <property type="entry name" value="ENOYL-COA HYDRATASE"/>
    <property type="match status" value="1"/>
</dbReference>
<comment type="similarity">
    <text evidence="1">Belongs to the enoyl-CoA hydratase/isomerase family.</text>
</comment>
<dbReference type="CDD" id="cd06558">
    <property type="entry name" value="crotonase-like"/>
    <property type="match status" value="1"/>
</dbReference>
<organism evidence="2">
    <name type="scientific">freshwater metagenome</name>
    <dbReference type="NCBI Taxonomy" id="449393"/>
    <lineage>
        <taxon>unclassified sequences</taxon>
        <taxon>metagenomes</taxon>
        <taxon>ecological metagenomes</taxon>
    </lineage>
</organism>
<evidence type="ECO:0000313" key="3">
    <source>
        <dbReference type="EMBL" id="CAB5039508.1"/>
    </source>
</evidence>
<dbReference type="PROSITE" id="PS00166">
    <property type="entry name" value="ENOYL_COA_HYDRATASE"/>
    <property type="match status" value="1"/>
</dbReference>
<accession>A0A6J7JLY5</accession>
<protein>
    <submittedName>
        <fullName evidence="2">Unannotated protein</fullName>
    </submittedName>
</protein>
<dbReference type="InterPro" id="IPR001753">
    <property type="entry name" value="Enoyl-CoA_hydra/iso"/>
</dbReference>
<dbReference type="Pfam" id="PF00378">
    <property type="entry name" value="ECH_1"/>
    <property type="match status" value="1"/>
</dbReference>
<dbReference type="InterPro" id="IPR018376">
    <property type="entry name" value="Enoyl-CoA_hyd/isom_CS"/>
</dbReference>
<dbReference type="PANTHER" id="PTHR43802:SF1">
    <property type="entry name" value="IP11341P-RELATED"/>
    <property type="match status" value="1"/>
</dbReference>
<dbReference type="AlphaFoldDB" id="A0A6J7JLY5"/>